<accession>A0ACC0WBB8</accession>
<organism evidence="1 2">
    <name type="scientific">Peronosclerospora sorghi</name>
    <dbReference type="NCBI Taxonomy" id="230839"/>
    <lineage>
        <taxon>Eukaryota</taxon>
        <taxon>Sar</taxon>
        <taxon>Stramenopiles</taxon>
        <taxon>Oomycota</taxon>
        <taxon>Peronosporomycetes</taxon>
        <taxon>Peronosporales</taxon>
        <taxon>Peronosporaceae</taxon>
        <taxon>Peronosclerospora</taxon>
    </lineage>
</organism>
<gene>
    <name evidence="1" type="ORF">PsorP6_007385</name>
</gene>
<evidence type="ECO:0000313" key="2">
    <source>
        <dbReference type="Proteomes" id="UP001163321"/>
    </source>
</evidence>
<proteinExistence type="predicted"/>
<dbReference type="EMBL" id="CM047582">
    <property type="protein sequence ID" value="KAI9915410.1"/>
    <property type="molecule type" value="Genomic_DNA"/>
</dbReference>
<reference evidence="1 2" key="1">
    <citation type="journal article" date="2022" name="bioRxiv">
        <title>The genome of the oomycete Peronosclerospora sorghi, a cosmopolitan pathogen of maize and sorghum, is inflated with dispersed pseudogenes.</title>
        <authorList>
            <person name="Fletcher K."/>
            <person name="Martin F."/>
            <person name="Isakeit T."/>
            <person name="Cavanaugh K."/>
            <person name="Magill C."/>
            <person name="Michelmore R."/>
        </authorList>
    </citation>
    <scope>NUCLEOTIDE SEQUENCE [LARGE SCALE GENOMIC DNA]</scope>
    <source>
        <strain evidence="1">P6</strain>
    </source>
</reference>
<evidence type="ECO:0000313" key="1">
    <source>
        <dbReference type="EMBL" id="KAI9915410.1"/>
    </source>
</evidence>
<sequence>MTLNQLLVEMDGFEQNKGIIVIGATNFPDVLDNALIRPGRFDRHVTVDFPDVADRKEILEYYGSKVPLGKDVDLDVLARATHGMSGAKLSSIVNEPALRASMKRVDVVDIDAFDFAKDKILMEAETQVCFDYPRVGQSYCLSRRWPCASGKQHPRCTSRLQGDHYPTFTGIGNGFTAA</sequence>
<protein>
    <submittedName>
        <fullName evidence="1">Uncharacterized protein</fullName>
    </submittedName>
</protein>
<name>A0ACC0WBB8_9STRA</name>
<dbReference type="Proteomes" id="UP001163321">
    <property type="component" value="Chromosome 3"/>
</dbReference>
<keyword evidence="2" id="KW-1185">Reference proteome</keyword>
<comment type="caution">
    <text evidence="1">The sequence shown here is derived from an EMBL/GenBank/DDBJ whole genome shotgun (WGS) entry which is preliminary data.</text>
</comment>